<dbReference type="PROSITE" id="PS50886">
    <property type="entry name" value="TRBD"/>
    <property type="match status" value="1"/>
</dbReference>
<name>A0A0G1U0Z0_9BACT</name>
<dbReference type="InterPro" id="IPR002547">
    <property type="entry name" value="tRNA-bd_dom"/>
</dbReference>
<dbReference type="InterPro" id="IPR008231">
    <property type="entry name" value="CsaA"/>
</dbReference>
<dbReference type="NCBIfam" id="NF007494">
    <property type="entry name" value="PRK10089.1-3"/>
    <property type="match status" value="1"/>
</dbReference>
<evidence type="ECO:0000256" key="1">
    <source>
        <dbReference type="ARBA" id="ARBA00022555"/>
    </source>
</evidence>
<keyword evidence="1 3" id="KW-0820">tRNA-binding</keyword>
<dbReference type="CDD" id="cd02798">
    <property type="entry name" value="tRNA_bind_CsaA"/>
    <property type="match status" value="1"/>
</dbReference>
<evidence type="ECO:0000256" key="3">
    <source>
        <dbReference type="PROSITE-ProRule" id="PRU00209"/>
    </source>
</evidence>
<sequence>MANLLWRLACDIFNTKTGPSGANRLNPSRIIPKGDNVTHRACGWRILIKGDSMVTYDDFAKLDIRVGKIINVEDFPEARKPAYKLTIDFGPEIGQKRSSAQLVKYYKKEDLMGKKVLGVVNFPPRQIGPFLSEVLTLGVPDSEHECILIVPDKEEAIVGRKLY</sequence>
<accession>A0A0G1U0Z0</accession>
<evidence type="ECO:0000256" key="2">
    <source>
        <dbReference type="ARBA" id="ARBA00022884"/>
    </source>
</evidence>
<dbReference type="Pfam" id="PF01588">
    <property type="entry name" value="tRNA_bind"/>
    <property type="match status" value="1"/>
</dbReference>
<organism evidence="5 6">
    <name type="scientific">Candidatus Gottesmanbacteria bacterium GW2011_GWA2_47_9</name>
    <dbReference type="NCBI Taxonomy" id="1618445"/>
    <lineage>
        <taxon>Bacteria</taxon>
        <taxon>Candidatus Gottesmaniibacteriota</taxon>
    </lineage>
</organism>
<dbReference type="GO" id="GO:0000049">
    <property type="term" value="F:tRNA binding"/>
    <property type="evidence" value="ECO:0007669"/>
    <property type="project" value="UniProtKB-UniRule"/>
</dbReference>
<gene>
    <name evidence="5" type="ORF">UY16_C0020G0010</name>
</gene>
<comment type="caution">
    <text evidence="5">The sequence shown here is derived from an EMBL/GenBank/DDBJ whole genome shotgun (WGS) entry which is preliminary data.</text>
</comment>
<dbReference type="InterPro" id="IPR051270">
    <property type="entry name" value="Tyrosine-tRNA_ligase_regulator"/>
</dbReference>
<dbReference type="AlphaFoldDB" id="A0A0G1U0Z0"/>
<evidence type="ECO:0000259" key="4">
    <source>
        <dbReference type="PROSITE" id="PS50886"/>
    </source>
</evidence>
<dbReference type="NCBIfam" id="TIGR02222">
    <property type="entry name" value="chap_CsaA"/>
    <property type="match status" value="1"/>
</dbReference>
<dbReference type="InterPro" id="IPR012340">
    <property type="entry name" value="NA-bd_OB-fold"/>
</dbReference>
<dbReference type="Proteomes" id="UP000034739">
    <property type="component" value="Unassembled WGS sequence"/>
</dbReference>
<feature type="domain" description="TRNA-binding" evidence="4">
    <location>
        <begin position="58"/>
        <end position="163"/>
    </location>
</feature>
<keyword evidence="2 3" id="KW-0694">RNA-binding</keyword>
<evidence type="ECO:0000313" key="6">
    <source>
        <dbReference type="Proteomes" id="UP000034739"/>
    </source>
</evidence>
<dbReference type="PANTHER" id="PTHR11586:SF37">
    <property type="entry name" value="TRNA-BINDING DOMAIN-CONTAINING PROTEIN"/>
    <property type="match status" value="1"/>
</dbReference>
<dbReference type="SUPFAM" id="SSF50249">
    <property type="entry name" value="Nucleic acid-binding proteins"/>
    <property type="match status" value="1"/>
</dbReference>
<proteinExistence type="predicted"/>
<reference evidence="5 6" key="1">
    <citation type="journal article" date="2015" name="Nature">
        <title>rRNA introns, odd ribosomes, and small enigmatic genomes across a large radiation of phyla.</title>
        <authorList>
            <person name="Brown C.T."/>
            <person name="Hug L.A."/>
            <person name="Thomas B.C."/>
            <person name="Sharon I."/>
            <person name="Castelle C.J."/>
            <person name="Singh A."/>
            <person name="Wilkins M.J."/>
            <person name="Williams K.H."/>
            <person name="Banfield J.F."/>
        </authorList>
    </citation>
    <scope>NUCLEOTIDE SEQUENCE [LARGE SCALE GENOMIC DNA]</scope>
</reference>
<dbReference type="PANTHER" id="PTHR11586">
    <property type="entry name" value="TRNA-AMINOACYLATION COFACTOR ARC1 FAMILY MEMBER"/>
    <property type="match status" value="1"/>
</dbReference>
<dbReference type="EMBL" id="LCOY01000020">
    <property type="protein sequence ID" value="KKU87699.1"/>
    <property type="molecule type" value="Genomic_DNA"/>
</dbReference>
<dbReference type="PATRIC" id="fig|1618445.3.peg.675"/>
<protein>
    <submittedName>
        <fullName evidence="5">CsaA protein</fullName>
    </submittedName>
</protein>
<dbReference type="FunFam" id="2.40.50.140:FF:000165">
    <property type="entry name" value="Chaperone CsaA"/>
    <property type="match status" value="1"/>
</dbReference>
<dbReference type="NCBIfam" id="NF007495">
    <property type="entry name" value="PRK10089.1-4"/>
    <property type="match status" value="1"/>
</dbReference>
<evidence type="ECO:0000313" key="5">
    <source>
        <dbReference type="EMBL" id="KKU87699.1"/>
    </source>
</evidence>
<dbReference type="Gene3D" id="2.40.50.140">
    <property type="entry name" value="Nucleic acid-binding proteins"/>
    <property type="match status" value="1"/>
</dbReference>